<dbReference type="RefSeq" id="WP_147662446.1">
    <property type="nucleotide sequence ID" value="NZ_CP042905.2"/>
</dbReference>
<dbReference type="PANTHER" id="PTHR32481:SF0">
    <property type="entry name" value="AMINOPEPTIDASE YPDE-RELATED"/>
    <property type="match status" value="1"/>
</dbReference>
<dbReference type="AlphaFoldDB" id="A0A5B9D943"/>
<reference evidence="9 10" key="2">
    <citation type="journal article" date="2024" name="Int. J. Syst. Evol. Microbiol.">
        <title>Promethearchaeum syntrophicum gen. nov., sp. nov., an anaerobic, obligately syntrophic archaeon, the first isolate of the lineage 'Asgard' archaea, and proposal of the new archaeal phylum Promethearchaeota phyl. nov. and kingdom Promethearchaeati regn. nov.</title>
        <authorList>
            <person name="Imachi H."/>
            <person name="Nobu M.K."/>
            <person name="Kato S."/>
            <person name="Takaki Y."/>
            <person name="Miyazaki M."/>
            <person name="Miyata M."/>
            <person name="Ogawara M."/>
            <person name="Saito Y."/>
            <person name="Sakai S."/>
            <person name="Tahara Y.O."/>
            <person name="Takano Y."/>
            <person name="Tasumi E."/>
            <person name="Uematsu K."/>
            <person name="Yoshimura T."/>
            <person name="Itoh T."/>
            <person name="Ohkuma M."/>
            <person name="Takai K."/>
        </authorList>
    </citation>
    <scope>NUCLEOTIDE SEQUENCE [LARGE SCALE GENOMIC DNA]</scope>
    <source>
        <strain evidence="9 10">MK-D1</strain>
    </source>
</reference>
<dbReference type="Pfam" id="PF05343">
    <property type="entry name" value="Peptidase_M42"/>
    <property type="match status" value="1"/>
</dbReference>
<dbReference type="InterPro" id="IPR008007">
    <property type="entry name" value="Peptidase_M42"/>
</dbReference>
<dbReference type="GO" id="GO:0046872">
    <property type="term" value="F:metal ion binding"/>
    <property type="evidence" value="ECO:0007669"/>
    <property type="project" value="UniProtKB-UniRule"/>
</dbReference>
<evidence type="ECO:0000313" key="9">
    <source>
        <dbReference type="EMBL" id="QEE15541.1"/>
    </source>
</evidence>
<evidence type="ECO:0000256" key="2">
    <source>
        <dbReference type="ARBA" id="ARBA00022438"/>
    </source>
</evidence>
<gene>
    <name evidence="9" type="ORF">DSAG12_01367</name>
</gene>
<keyword evidence="10" id="KW-1185">Reference proteome</keyword>
<sequence length="374" mass="40809">MADDKLDLKLLETLTNAFGPSGHENEVQKITRDYGQKFADDVLYDRTGSVIFKYGKSGPKIMLAGHADEIGYIISSIGKKGFLKISNIGGIFPTVQLGQEILIRPFKGGEDIIGIIQSAFPGAIKDMKEVKPLDQLLVDIGCNSEKEVEALGIKVGDPAVPYATYRSIKRKRLIKDDNGKEEEKDVHLVVAKAFDDRIGVFIALEIIRRLSEEKSNPPNIIYSVSTVQEEIGCRGARTAAQLLQPDIGMSLDVTVSGDVPGTKNADQKMGDGVVIHAMDNSMMANPKFRKFAIKIAEENGIKWQMGFLNRGGTDAGSIHLTGAGVPSLFIGIATRYVHSHHSLLDLEDVEGAIQLVIAMLKKLDQKTVESFTTL</sequence>
<dbReference type="KEGG" id="psyt:DSAG12_01367"/>
<dbReference type="SUPFAM" id="SSF53187">
    <property type="entry name" value="Zn-dependent exopeptidases"/>
    <property type="match status" value="1"/>
</dbReference>
<evidence type="ECO:0000256" key="5">
    <source>
        <dbReference type="ARBA" id="ARBA00022801"/>
    </source>
</evidence>
<evidence type="ECO:0000256" key="8">
    <source>
        <dbReference type="PIRSR" id="PIRSR001123-2"/>
    </source>
</evidence>
<evidence type="ECO:0000256" key="3">
    <source>
        <dbReference type="ARBA" id="ARBA00022670"/>
    </source>
</evidence>
<comment type="similarity">
    <text evidence="1 6">Belongs to the peptidase M42 family.</text>
</comment>
<evidence type="ECO:0000256" key="7">
    <source>
        <dbReference type="PIRSR" id="PIRSR001123-1"/>
    </source>
</evidence>
<comment type="cofactor">
    <cofactor evidence="8">
        <name>a divalent metal cation</name>
        <dbReference type="ChEBI" id="CHEBI:60240"/>
    </cofactor>
    <text evidence="8">Binds 2 divalent metal cations per subunit.</text>
</comment>
<keyword evidence="4 8" id="KW-0479">Metal-binding</keyword>
<dbReference type="EMBL" id="CP042905">
    <property type="protein sequence ID" value="QEE15541.1"/>
    <property type="molecule type" value="Genomic_DNA"/>
</dbReference>
<dbReference type="Proteomes" id="UP000321408">
    <property type="component" value="Chromosome"/>
</dbReference>
<dbReference type="OrthoDB" id="30642at2157"/>
<dbReference type="SUPFAM" id="SSF101821">
    <property type="entry name" value="Aminopeptidase/glucanase lid domain"/>
    <property type="match status" value="1"/>
</dbReference>
<dbReference type="PANTHER" id="PTHR32481">
    <property type="entry name" value="AMINOPEPTIDASE"/>
    <property type="match status" value="1"/>
</dbReference>
<evidence type="ECO:0000256" key="4">
    <source>
        <dbReference type="ARBA" id="ARBA00022723"/>
    </source>
</evidence>
<feature type="binding site" evidence="8">
    <location>
        <position position="230"/>
    </location>
    <ligand>
        <name>Zn(2+)</name>
        <dbReference type="ChEBI" id="CHEBI:29105"/>
        <label>2</label>
    </ligand>
</feature>
<feature type="binding site" evidence="8">
    <location>
        <position position="195"/>
    </location>
    <ligand>
        <name>Zn(2+)</name>
        <dbReference type="ChEBI" id="CHEBI:29105"/>
        <label>1</label>
    </ligand>
</feature>
<keyword evidence="5" id="KW-0378">Hydrolase</keyword>
<dbReference type="GO" id="GO:0004177">
    <property type="term" value="F:aminopeptidase activity"/>
    <property type="evidence" value="ECO:0007669"/>
    <property type="project" value="UniProtKB-UniRule"/>
</dbReference>
<reference evidence="9 10" key="1">
    <citation type="journal article" date="2020" name="Nature">
        <title>Isolation of an archaeon at the prokaryote-eukaryote interface.</title>
        <authorList>
            <person name="Imachi H."/>
            <person name="Nobu M.K."/>
            <person name="Nakahara N."/>
            <person name="Morono Y."/>
            <person name="Ogawara M."/>
            <person name="Takaki Y."/>
            <person name="Takano Y."/>
            <person name="Uematsu K."/>
            <person name="Ikuta T."/>
            <person name="Ito M."/>
            <person name="Matsui Y."/>
            <person name="Miyazaki M."/>
            <person name="Murata K."/>
            <person name="Saito Y."/>
            <person name="Sakai S."/>
            <person name="Song C."/>
            <person name="Tasumi E."/>
            <person name="Yamanaka Y."/>
            <person name="Yamaguchi T."/>
            <person name="Kamagata Y."/>
            <person name="Tamaki H."/>
            <person name="Takai K."/>
        </authorList>
    </citation>
    <scope>NUCLEOTIDE SEQUENCE [LARGE SCALE GENOMIC DNA]</scope>
    <source>
        <strain evidence="9 10">MK-D1</strain>
    </source>
</reference>
<keyword evidence="2" id="KW-0031">Aminopeptidase</keyword>
<name>A0A5B9D943_9ARCH</name>
<dbReference type="PIRSF" id="PIRSF001123">
    <property type="entry name" value="PepA_GA"/>
    <property type="match status" value="1"/>
</dbReference>
<feature type="binding site" evidence="8">
    <location>
        <position position="252"/>
    </location>
    <ligand>
        <name>Zn(2+)</name>
        <dbReference type="ChEBI" id="CHEBI:29105"/>
        <label>1</label>
    </ligand>
</feature>
<evidence type="ECO:0000313" key="10">
    <source>
        <dbReference type="Proteomes" id="UP000321408"/>
    </source>
</evidence>
<dbReference type="InterPro" id="IPR051464">
    <property type="entry name" value="Peptidase_M42_aminopept"/>
</dbReference>
<evidence type="ECO:0000256" key="1">
    <source>
        <dbReference type="ARBA" id="ARBA00006272"/>
    </source>
</evidence>
<feature type="binding site" evidence="8">
    <location>
        <position position="66"/>
    </location>
    <ligand>
        <name>Zn(2+)</name>
        <dbReference type="ChEBI" id="CHEBI:29105"/>
        <label>1</label>
    </ligand>
</feature>
<feature type="binding site" evidence="8">
    <location>
        <position position="338"/>
    </location>
    <ligand>
        <name>Zn(2+)</name>
        <dbReference type="ChEBI" id="CHEBI:29105"/>
        <label>2</label>
    </ligand>
</feature>
<organism evidence="9 10">
    <name type="scientific">Promethearchaeum syntrophicum</name>
    <dbReference type="NCBI Taxonomy" id="2594042"/>
    <lineage>
        <taxon>Archaea</taxon>
        <taxon>Promethearchaeati</taxon>
        <taxon>Promethearchaeota</taxon>
        <taxon>Promethearchaeia</taxon>
        <taxon>Promethearchaeales</taxon>
        <taxon>Promethearchaeaceae</taxon>
        <taxon>Promethearchaeum</taxon>
    </lineage>
</organism>
<protein>
    <submittedName>
        <fullName evidence="9">M42 family metallopeptidase</fullName>
    </submittedName>
</protein>
<dbReference type="GeneID" id="41329359"/>
<dbReference type="Gene3D" id="3.40.630.10">
    <property type="entry name" value="Zn peptidases"/>
    <property type="match status" value="1"/>
</dbReference>
<dbReference type="InterPro" id="IPR023367">
    <property type="entry name" value="Peptidase_M42_dom2"/>
</dbReference>
<accession>A0A5B9D943</accession>
<proteinExistence type="inferred from homology"/>
<feature type="active site" description="Proton acceptor" evidence="7">
    <location>
        <position position="229"/>
    </location>
</feature>
<feature type="binding site" evidence="8">
    <location>
        <position position="195"/>
    </location>
    <ligand>
        <name>Zn(2+)</name>
        <dbReference type="ChEBI" id="CHEBI:29105"/>
        <label>2</label>
    </ligand>
</feature>
<dbReference type="GO" id="GO:0006508">
    <property type="term" value="P:proteolysis"/>
    <property type="evidence" value="ECO:0007669"/>
    <property type="project" value="UniProtKB-KW"/>
</dbReference>
<evidence type="ECO:0000256" key="6">
    <source>
        <dbReference type="PIRNR" id="PIRNR001123"/>
    </source>
</evidence>
<keyword evidence="3" id="KW-0645">Protease</keyword>
<dbReference type="Gene3D" id="2.40.30.40">
    <property type="entry name" value="Peptidase M42, domain 2"/>
    <property type="match status" value="1"/>
</dbReference>